<dbReference type="Pfam" id="PF00075">
    <property type="entry name" value="RNase_H"/>
    <property type="match status" value="1"/>
</dbReference>
<dbReference type="Pfam" id="PF13966">
    <property type="entry name" value="zf-RVT"/>
    <property type="match status" value="1"/>
</dbReference>
<evidence type="ECO:0000259" key="2">
    <source>
        <dbReference type="PROSITE" id="PS50878"/>
    </source>
</evidence>
<keyword evidence="4" id="KW-0548">Nucleotidyltransferase</keyword>
<dbReference type="PROSITE" id="PS50879">
    <property type="entry name" value="RNASE_H_1"/>
    <property type="match status" value="1"/>
</dbReference>
<gene>
    <name evidence="4" type="ORF">PsYK624_154380</name>
</gene>
<feature type="region of interest" description="Disordered" evidence="1">
    <location>
        <begin position="810"/>
        <end position="831"/>
    </location>
</feature>
<keyword evidence="5" id="KW-1185">Reference proteome</keyword>
<keyword evidence="4" id="KW-0808">Transferase</keyword>
<sequence>MKAPFTKRWWNKELEVARRQLRRLGKQSYHWRQHRNHPSHDEYRRHRNKYGDLIARTKREHWEAFLEDVDEDNVWNFARYVAGGSSDGSTDRVPQLQMTQEDGTSRLTRDNEEKSHVLHRTFFPPAREERSWETLAEYPDAAFDISTITQSFVAEILAGLKKFKAAGEDGIPNEALIWGADLLAPHLARIYQASIELAYYPDAWKLLLTIVLRKPGRPDYSLSKSFRPIALIDNLAKGLATCVTKILVTHAERLGLLSSQHFLGRPGRTTSDSLHYLTTTVKNAWRRGQVASVLFLDVQAAFPSVDPERLFHILRLRGVPNTLVQWLQSKMTGRRTKLLFDDFESVPFDIFTGLDQGCPLSVILYQFYNSPLLDGANSKLGELITGNIDDVAVLATGDTFDDTHAKLRAFMTRPDGAFVWSQLHTSEFSVEKFGLLNCARSLKDLGPSLSLGQGSAPIQAAKSYKFLGVLVDHKLFWKEQTDRALNKGLQWVTLFRRMAGGRSGVGFKQLRRLYLSKAVPAMLYAADVFLVPIHHVEGRTHRQGSVGGINRLARVHKQAATMMLGAYRNTATDVCLAHADLLPFPLLVEKLCHRALVRLCSLPSTHPLHALVMRAIRRPVKRHRSTLHQLLYLFDLDPRTIETVVPARFPPEWTARMAFDIPGSKDAAVAADAAWAALGGVRVYSDGSDFRGGVGAAAILFRGQTPTSKSLRSHLGPSAQHTVYESELAGVLLGLHMIRKEPGLVSKASIALDNKAAVLALRSRRSTPGHHLLDAVHELAKAVTIRHPNIKLTVRWVPGHLGVDGNELADDEAKKAAQKESSPSTSLPSYLRNPSLPTSVSKLRQVHAADIAKRADQQWHQSKRYDKTKIFDTIPKLCHFGRYIERLPRRHSSLIFQLRSGRSPLRHSLYKTGCADSPLCPMCEEEEETTVHFFFKCPAYARARAALYYECGPLASSLGALLNNPRLQSAVFAYIHSTGRFTQRLGILKYTKRTSANKKANTRTKRRRAGRAPEEAQP</sequence>
<dbReference type="SUPFAM" id="SSF53098">
    <property type="entry name" value="Ribonuclease H-like"/>
    <property type="match status" value="1"/>
</dbReference>
<feature type="domain" description="RNase H type-1" evidence="3">
    <location>
        <begin position="677"/>
        <end position="818"/>
    </location>
</feature>
<dbReference type="AlphaFoldDB" id="A0A9P3LLY9"/>
<evidence type="ECO:0000259" key="3">
    <source>
        <dbReference type="PROSITE" id="PS50879"/>
    </source>
</evidence>
<reference evidence="4 5" key="1">
    <citation type="submission" date="2021-08" db="EMBL/GenBank/DDBJ databases">
        <title>Draft Genome Sequence of Phanerochaete sordida strain YK-624.</title>
        <authorList>
            <person name="Mori T."/>
            <person name="Dohra H."/>
            <person name="Suzuki T."/>
            <person name="Kawagishi H."/>
            <person name="Hirai H."/>
        </authorList>
    </citation>
    <scope>NUCLEOTIDE SEQUENCE [LARGE SCALE GENOMIC DNA]</scope>
    <source>
        <strain evidence="4 5">YK-624</strain>
    </source>
</reference>
<dbReference type="Gene3D" id="3.30.420.10">
    <property type="entry name" value="Ribonuclease H-like superfamily/Ribonuclease H"/>
    <property type="match status" value="1"/>
</dbReference>
<feature type="region of interest" description="Disordered" evidence="1">
    <location>
        <begin position="85"/>
        <end position="109"/>
    </location>
</feature>
<keyword evidence="4" id="KW-0695">RNA-directed DNA polymerase</keyword>
<dbReference type="InterPro" id="IPR002156">
    <property type="entry name" value="RNaseH_domain"/>
</dbReference>
<evidence type="ECO:0000313" key="4">
    <source>
        <dbReference type="EMBL" id="GJE99189.1"/>
    </source>
</evidence>
<dbReference type="InterPro" id="IPR036397">
    <property type="entry name" value="RNaseH_sf"/>
</dbReference>
<dbReference type="GO" id="GO:0003964">
    <property type="term" value="F:RNA-directed DNA polymerase activity"/>
    <property type="evidence" value="ECO:0007669"/>
    <property type="project" value="UniProtKB-KW"/>
</dbReference>
<dbReference type="InterPro" id="IPR012337">
    <property type="entry name" value="RNaseH-like_sf"/>
</dbReference>
<dbReference type="EMBL" id="BPQB01000103">
    <property type="protein sequence ID" value="GJE99189.1"/>
    <property type="molecule type" value="Genomic_DNA"/>
</dbReference>
<accession>A0A9P3LLY9</accession>
<name>A0A9P3LLY9_9APHY</name>
<evidence type="ECO:0000256" key="1">
    <source>
        <dbReference type="SAM" id="MobiDB-lite"/>
    </source>
</evidence>
<dbReference type="PANTHER" id="PTHR33481">
    <property type="entry name" value="REVERSE TRANSCRIPTASE"/>
    <property type="match status" value="1"/>
</dbReference>
<dbReference type="GO" id="GO:0003676">
    <property type="term" value="F:nucleic acid binding"/>
    <property type="evidence" value="ECO:0007669"/>
    <property type="project" value="InterPro"/>
</dbReference>
<feature type="region of interest" description="Disordered" evidence="1">
    <location>
        <begin position="992"/>
        <end position="1018"/>
    </location>
</feature>
<dbReference type="GO" id="GO:0004523">
    <property type="term" value="F:RNA-DNA hybrid ribonuclease activity"/>
    <property type="evidence" value="ECO:0007669"/>
    <property type="project" value="InterPro"/>
</dbReference>
<feature type="compositionally biased region" description="Basic residues" evidence="1">
    <location>
        <begin position="992"/>
        <end position="1010"/>
    </location>
</feature>
<dbReference type="OrthoDB" id="3044497at2759"/>
<comment type="caution">
    <text evidence="4">The sequence shown here is derived from an EMBL/GenBank/DDBJ whole genome shotgun (WGS) entry which is preliminary data.</text>
</comment>
<evidence type="ECO:0000313" key="5">
    <source>
        <dbReference type="Proteomes" id="UP000703269"/>
    </source>
</evidence>
<proteinExistence type="predicted"/>
<dbReference type="CDD" id="cd01650">
    <property type="entry name" value="RT_nLTR_like"/>
    <property type="match status" value="1"/>
</dbReference>
<dbReference type="InterPro" id="IPR026960">
    <property type="entry name" value="RVT-Znf"/>
</dbReference>
<dbReference type="PANTHER" id="PTHR33481:SF1">
    <property type="entry name" value="ENDONUCLEASE_EXONUCLEASE_PHOSPHATASE DOMAIN-CONTAINING PROTEIN-RELATED"/>
    <property type="match status" value="1"/>
</dbReference>
<dbReference type="Pfam" id="PF00078">
    <property type="entry name" value="RVT_1"/>
    <property type="match status" value="1"/>
</dbReference>
<organism evidence="4 5">
    <name type="scientific">Phanerochaete sordida</name>
    <dbReference type="NCBI Taxonomy" id="48140"/>
    <lineage>
        <taxon>Eukaryota</taxon>
        <taxon>Fungi</taxon>
        <taxon>Dikarya</taxon>
        <taxon>Basidiomycota</taxon>
        <taxon>Agaricomycotina</taxon>
        <taxon>Agaricomycetes</taxon>
        <taxon>Polyporales</taxon>
        <taxon>Phanerochaetaceae</taxon>
        <taxon>Phanerochaete</taxon>
    </lineage>
</organism>
<dbReference type="PROSITE" id="PS50878">
    <property type="entry name" value="RT_POL"/>
    <property type="match status" value="1"/>
</dbReference>
<dbReference type="InterPro" id="IPR000477">
    <property type="entry name" value="RT_dom"/>
</dbReference>
<dbReference type="Proteomes" id="UP000703269">
    <property type="component" value="Unassembled WGS sequence"/>
</dbReference>
<dbReference type="CDD" id="cd09276">
    <property type="entry name" value="Rnase_HI_RT_non_LTR"/>
    <property type="match status" value="1"/>
</dbReference>
<protein>
    <submittedName>
        <fullName evidence="4">RNA-directed DNA polymerase from transposon X-element</fullName>
    </submittedName>
</protein>
<feature type="domain" description="Reverse transcriptase" evidence="2">
    <location>
        <begin position="193"/>
        <end position="471"/>
    </location>
</feature>